<evidence type="ECO:0000256" key="4">
    <source>
        <dbReference type="ARBA" id="ARBA00022559"/>
    </source>
</evidence>
<dbReference type="InterPro" id="IPR000866">
    <property type="entry name" value="AhpC/TSA"/>
</dbReference>
<feature type="compositionally biased region" description="Basic and acidic residues" evidence="14">
    <location>
        <begin position="9"/>
        <end position="28"/>
    </location>
</feature>
<organism evidence="16">
    <name type="scientific">Chromera velia CCMP2878</name>
    <dbReference type="NCBI Taxonomy" id="1169474"/>
    <lineage>
        <taxon>Eukaryota</taxon>
        <taxon>Sar</taxon>
        <taxon>Alveolata</taxon>
        <taxon>Colpodellida</taxon>
        <taxon>Chromeraceae</taxon>
        <taxon>Chromera</taxon>
    </lineage>
</organism>
<evidence type="ECO:0000256" key="1">
    <source>
        <dbReference type="ARBA" id="ARBA00004123"/>
    </source>
</evidence>
<dbReference type="CDD" id="cd03017">
    <property type="entry name" value="PRX_BCP"/>
    <property type="match status" value="1"/>
</dbReference>
<evidence type="ECO:0000256" key="2">
    <source>
        <dbReference type="ARBA" id="ARBA00011245"/>
    </source>
</evidence>
<reference evidence="16" key="1">
    <citation type="submission" date="2014-11" db="EMBL/GenBank/DDBJ databases">
        <authorList>
            <person name="Otto D Thomas"/>
            <person name="Naeem Raeece"/>
        </authorList>
    </citation>
    <scope>NUCLEOTIDE SEQUENCE</scope>
</reference>
<evidence type="ECO:0000256" key="7">
    <source>
        <dbReference type="ARBA" id="ARBA00023157"/>
    </source>
</evidence>
<dbReference type="GO" id="GO:0005737">
    <property type="term" value="C:cytoplasm"/>
    <property type="evidence" value="ECO:0007669"/>
    <property type="project" value="TreeGrafter"/>
</dbReference>
<keyword evidence="9" id="KW-0676">Redox-active center</keyword>
<dbReference type="PhylomeDB" id="A0A0G4GLD1"/>
<gene>
    <name evidence="16" type="ORF">Cvel_4867</name>
</gene>
<dbReference type="Gene3D" id="3.40.30.10">
    <property type="entry name" value="Glutaredoxin"/>
    <property type="match status" value="1"/>
</dbReference>
<evidence type="ECO:0000313" key="16">
    <source>
        <dbReference type="EMBL" id="CEM30830.1"/>
    </source>
</evidence>
<evidence type="ECO:0000256" key="3">
    <source>
        <dbReference type="ARBA" id="ARBA00013017"/>
    </source>
</evidence>
<dbReference type="Pfam" id="PF00578">
    <property type="entry name" value="AhpC-TSA"/>
    <property type="match status" value="1"/>
</dbReference>
<feature type="region of interest" description="Disordered" evidence="14">
    <location>
        <begin position="1"/>
        <end position="43"/>
    </location>
</feature>
<dbReference type="AlphaFoldDB" id="A0A0G4GLD1"/>
<evidence type="ECO:0000259" key="15">
    <source>
        <dbReference type="PROSITE" id="PS51352"/>
    </source>
</evidence>
<proteinExistence type="inferred from homology"/>
<evidence type="ECO:0000256" key="6">
    <source>
        <dbReference type="ARBA" id="ARBA00023002"/>
    </source>
</evidence>
<feature type="domain" description="Thioredoxin" evidence="15">
    <location>
        <begin position="45"/>
        <end position="191"/>
    </location>
</feature>
<keyword evidence="8" id="KW-0539">Nucleus</keyword>
<dbReference type="GO" id="GO:0034599">
    <property type="term" value="P:cellular response to oxidative stress"/>
    <property type="evidence" value="ECO:0007669"/>
    <property type="project" value="UniProtKB-ARBA"/>
</dbReference>
<keyword evidence="7" id="KW-1015">Disulfide bond</keyword>
<keyword evidence="5" id="KW-0049">Antioxidant</keyword>
<dbReference type="EMBL" id="CDMZ01001325">
    <property type="protein sequence ID" value="CEM30830.1"/>
    <property type="molecule type" value="Genomic_DNA"/>
</dbReference>
<evidence type="ECO:0000256" key="10">
    <source>
        <dbReference type="ARBA" id="ARBA00032824"/>
    </source>
</evidence>
<dbReference type="VEuPathDB" id="CryptoDB:Cvel_4867"/>
<evidence type="ECO:0000256" key="13">
    <source>
        <dbReference type="ARBA" id="ARBA00077538"/>
    </source>
</evidence>
<keyword evidence="6" id="KW-0560">Oxidoreductase</keyword>
<evidence type="ECO:0000256" key="12">
    <source>
        <dbReference type="ARBA" id="ARBA00049091"/>
    </source>
</evidence>
<name>A0A0G4GLD1_9ALVE</name>
<evidence type="ECO:0000256" key="14">
    <source>
        <dbReference type="SAM" id="MobiDB-lite"/>
    </source>
</evidence>
<comment type="similarity">
    <text evidence="11">Belongs to the peroxiredoxin family. BCP/PrxQ subfamily.</text>
</comment>
<dbReference type="PROSITE" id="PS51352">
    <property type="entry name" value="THIOREDOXIN_2"/>
    <property type="match status" value="1"/>
</dbReference>
<comment type="catalytic activity">
    <reaction evidence="12">
        <text>a hydroperoxide + [thioredoxin]-dithiol = an alcohol + [thioredoxin]-disulfide + H2O</text>
        <dbReference type="Rhea" id="RHEA:62620"/>
        <dbReference type="Rhea" id="RHEA-COMP:10698"/>
        <dbReference type="Rhea" id="RHEA-COMP:10700"/>
        <dbReference type="ChEBI" id="CHEBI:15377"/>
        <dbReference type="ChEBI" id="CHEBI:29950"/>
        <dbReference type="ChEBI" id="CHEBI:30879"/>
        <dbReference type="ChEBI" id="CHEBI:35924"/>
        <dbReference type="ChEBI" id="CHEBI:50058"/>
        <dbReference type="EC" id="1.11.1.24"/>
    </reaction>
</comment>
<accession>A0A0G4GLD1</accession>
<sequence>MAPKRAAKAKQEPKAEPKKATKRAKPDSETESAPASKKTKGGDTLAVGKLCPDCEVVKEDGTETVLSALWKDSGVVLFFYPKANTPGCTKQACGFRDDYSKFVKAGYTVFGMSADSSKSQTTWKTKYSLPYSLLSDLSKDRKGLKALGVNKPPASIVRSHIVIEKGGTVKEICHGVSPKDSFEGALKTCTAK</sequence>
<dbReference type="PANTHER" id="PTHR42801">
    <property type="entry name" value="THIOREDOXIN-DEPENDENT PEROXIDE REDUCTASE"/>
    <property type="match status" value="1"/>
</dbReference>
<dbReference type="FunFam" id="3.40.30.10:FF:000157">
    <property type="entry name" value="DOT5p Nuclear thiol peroxidase"/>
    <property type="match status" value="1"/>
</dbReference>
<protein>
    <recommendedName>
        <fullName evidence="3">thioredoxin-dependent peroxiredoxin</fullName>
        <ecNumber evidence="3">1.11.1.24</ecNumber>
    </recommendedName>
    <alternativeName>
        <fullName evidence="13">Nuclear thiol peroxidase</fullName>
    </alternativeName>
    <alternativeName>
        <fullName evidence="10">Thioredoxin peroxidase</fullName>
    </alternativeName>
</protein>
<dbReference type="SUPFAM" id="SSF52833">
    <property type="entry name" value="Thioredoxin-like"/>
    <property type="match status" value="1"/>
</dbReference>
<dbReference type="GO" id="GO:0005634">
    <property type="term" value="C:nucleus"/>
    <property type="evidence" value="ECO:0007669"/>
    <property type="project" value="UniProtKB-SubCell"/>
</dbReference>
<dbReference type="GO" id="GO:0008379">
    <property type="term" value="F:thioredoxin peroxidase activity"/>
    <property type="evidence" value="ECO:0007669"/>
    <property type="project" value="TreeGrafter"/>
</dbReference>
<dbReference type="EC" id="1.11.1.24" evidence="3"/>
<dbReference type="InterPro" id="IPR036249">
    <property type="entry name" value="Thioredoxin-like_sf"/>
</dbReference>
<comment type="subcellular location">
    <subcellularLocation>
        <location evidence="1">Nucleus</location>
    </subcellularLocation>
</comment>
<dbReference type="PANTHER" id="PTHR42801:SF23">
    <property type="entry name" value="PEROXIREDOXIN DOT5"/>
    <property type="match status" value="1"/>
</dbReference>
<evidence type="ECO:0000256" key="11">
    <source>
        <dbReference type="ARBA" id="ARBA00038489"/>
    </source>
</evidence>
<evidence type="ECO:0000256" key="8">
    <source>
        <dbReference type="ARBA" id="ARBA00023242"/>
    </source>
</evidence>
<dbReference type="InterPro" id="IPR050924">
    <property type="entry name" value="Peroxiredoxin_BCP/PrxQ"/>
</dbReference>
<evidence type="ECO:0000256" key="5">
    <source>
        <dbReference type="ARBA" id="ARBA00022862"/>
    </source>
</evidence>
<evidence type="ECO:0000256" key="9">
    <source>
        <dbReference type="ARBA" id="ARBA00023284"/>
    </source>
</evidence>
<comment type="subunit">
    <text evidence="2">Monomer.</text>
</comment>
<dbReference type="GO" id="GO:0045454">
    <property type="term" value="P:cell redox homeostasis"/>
    <property type="evidence" value="ECO:0007669"/>
    <property type="project" value="TreeGrafter"/>
</dbReference>
<dbReference type="InterPro" id="IPR013766">
    <property type="entry name" value="Thioredoxin_domain"/>
</dbReference>
<keyword evidence="4" id="KW-0575">Peroxidase</keyword>